<name>A0A9D0Z5K5_9FIRM</name>
<proteinExistence type="predicted"/>
<dbReference type="EMBL" id="DVFK01000094">
    <property type="protein sequence ID" value="HIQ68233.1"/>
    <property type="molecule type" value="Genomic_DNA"/>
</dbReference>
<dbReference type="AlphaFoldDB" id="A0A9D0Z5K5"/>
<gene>
    <name evidence="1" type="ORF">IAB74_06980</name>
</gene>
<sequence length="405" mass="47283">MTCYFTSITANYFAKARTLGQSLKKYNPQAKFVVVCSDPLPQWVDPSQEPMDEILYSRDFSAIDNVKAFFFKHTITELCTAVKPMAALEILDRFQADSVVYLDPDIAVFNSLQELEAMFQDNSILLTPHQTTPETQDYFIRNNEILFLKRGSYNCGFFGAKNDAEGRRFLNWWNQRLLTYCFDDNYDLLPELSRDGLLGMFTDQKWTDLVPSFFDGVKIIKEPGYNVCTWNLSQRTLKIRGADITVEGKPLYFFHFSGFDSGGHRNELNNILKVKPENADVPQLSDWYEKTLAENGQETFGKIAFDWTRYSNGEKIQDFERKLYHIRKDIHALPPFCDPFTVTDGECFYTWVRREYPQWFDHFAKKGKQEQQLNHFRKVANVFLPQGSRAREVVKGLYHKMKRSV</sequence>
<dbReference type="Proteomes" id="UP000886796">
    <property type="component" value="Unassembled WGS sequence"/>
</dbReference>
<dbReference type="InterPro" id="IPR029044">
    <property type="entry name" value="Nucleotide-diphossugar_trans"/>
</dbReference>
<evidence type="ECO:0008006" key="3">
    <source>
        <dbReference type="Google" id="ProtNLM"/>
    </source>
</evidence>
<accession>A0A9D0Z5K5</accession>
<protein>
    <recommendedName>
        <fullName evidence="3">Glycosyl transferase</fullName>
    </recommendedName>
</protein>
<organism evidence="1 2">
    <name type="scientific">Candidatus Faecousia excrementigallinarum</name>
    <dbReference type="NCBI Taxonomy" id="2840806"/>
    <lineage>
        <taxon>Bacteria</taxon>
        <taxon>Bacillati</taxon>
        <taxon>Bacillota</taxon>
        <taxon>Clostridia</taxon>
        <taxon>Eubacteriales</taxon>
        <taxon>Oscillospiraceae</taxon>
        <taxon>Faecousia</taxon>
    </lineage>
</organism>
<evidence type="ECO:0000313" key="2">
    <source>
        <dbReference type="Proteomes" id="UP000886796"/>
    </source>
</evidence>
<comment type="caution">
    <text evidence="1">The sequence shown here is derived from an EMBL/GenBank/DDBJ whole genome shotgun (WGS) entry which is preliminary data.</text>
</comment>
<evidence type="ECO:0000313" key="1">
    <source>
        <dbReference type="EMBL" id="HIQ68233.1"/>
    </source>
</evidence>
<dbReference type="SUPFAM" id="SSF53448">
    <property type="entry name" value="Nucleotide-diphospho-sugar transferases"/>
    <property type="match status" value="1"/>
</dbReference>
<reference evidence="1" key="2">
    <citation type="journal article" date="2021" name="PeerJ">
        <title>Extensive microbial diversity within the chicken gut microbiome revealed by metagenomics and culture.</title>
        <authorList>
            <person name="Gilroy R."/>
            <person name="Ravi A."/>
            <person name="Getino M."/>
            <person name="Pursley I."/>
            <person name="Horton D.L."/>
            <person name="Alikhan N.F."/>
            <person name="Baker D."/>
            <person name="Gharbi K."/>
            <person name="Hall N."/>
            <person name="Watson M."/>
            <person name="Adriaenssens E.M."/>
            <person name="Foster-Nyarko E."/>
            <person name="Jarju S."/>
            <person name="Secka A."/>
            <person name="Antonio M."/>
            <person name="Oren A."/>
            <person name="Chaudhuri R.R."/>
            <person name="La Ragione R."/>
            <person name="Hildebrand F."/>
            <person name="Pallen M.J."/>
        </authorList>
    </citation>
    <scope>NUCLEOTIDE SEQUENCE</scope>
    <source>
        <strain evidence="1">13361</strain>
    </source>
</reference>
<reference evidence="1" key="1">
    <citation type="submission" date="2020-10" db="EMBL/GenBank/DDBJ databases">
        <authorList>
            <person name="Gilroy R."/>
        </authorList>
    </citation>
    <scope>NUCLEOTIDE SEQUENCE</scope>
    <source>
        <strain evidence="1">13361</strain>
    </source>
</reference>
<dbReference type="Gene3D" id="3.90.550.10">
    <property type="entry name" value="Spore Coat Polysaccharide Biosynthesis Protein SpsA, Chain A"/>
    <property type="match status" value="1"/>
</dbReference>